<dbReference type="InterPro" id="IPR007525">
    <property type="entry name" value="FrhB_FdhB_C"/>
</dbReference>
<dbReference type="Pfam" id="PF04432">
    <property type="entry name" value="FrhB_FdhB_C"/>
    <property type="match status" value="1"/>
</dbReference>
<evidence type="ECO:0000256" key="3">
    <source>
        <dbReference type="ARBA" id="ARBA00023014"/>
    </source>
</evidence>
<organism evidence="5 6">
    <name type="scientific">Eubacterium limosum</name>
    <dbReference type="NCBI Taxonomy" id="1736"/>
    <lineage>
        <taxon>Bacteria</taxon>
        <taxon>Bacillati</taxon>
        <taxon>Bacillota</taxon>
        <taxon>Clostridia</taxon>
        <taxon>Eubacteriales</taxon>
        <taxon>Eubacteriaceae</taxon>
        <taxon>Eubacterium</taxon>
    </lineage>
</organism>
<dbReference type="EMBL" id="CP019962">
    <property type="protein sequence ID" value="ARD67083.1"/>
    <property type="molecule type" value="Genomic_DNA"/>
</dbReference>
<dbReference type="KEGG" id="elim:B2M23_16755"/>
<dbReference type="PROSITE" id="PS51379">
    <property type="entry name" value="4FE4S_FER_2"/>
    <property type="match status" value="2"/>
</dbReference>
<dbReference type="Gene3D" id="3.30.70.20">
    <property type="match status" value="1"/>
</dbReference>
<evidence type="ECO:0000259" key="4">
    <source>
        <dbReference type="PROSITE" id="PS51379"/>
    </source>
</evidence>
<dbReference type="PANTHER" id="PTHR43193:SF2">
    <property type="entry name" value="POLYFERREDOXIN PROTEIN FWDF"/>
    <property type="match status" value="1"/>
</dbReference>
<dbReference type="Pfam" id="PF12838">
    <property type="entry name" value="Fer4_7"/>
    <property type="match status" value="1"/>
</dbReference>
<dbReference type="PROSITE" id="PS00198">
    <property type="entry name" value="4FE4S_FER_1"/>
    <property type="match status" value="1"/>
</dbReference>
<dbReference type="AlphaFoldDB" id="A0AAC9QWR2"/>
<sequence length="397" mass="45183">MKYLCSACGACMNICPQNAIQMVEDDCSFLYPQINSEKCVDCGLCEKVCAFQYKEESSGAICVYAAAERDAEKIKQSASGGVFAAIAKSVLAEKGTVYGAGIVYVNNNLIIKHKGVDNVEDLHELLGSKYVQSNINYTYKEIKDKLMNGQFILFSGTPCQVAGLKGFLQKDYDHLLTIDLVCHGVPSLKMFQDYITMLQNKIKGSIQNFKFREKSKNQGYTAKVIYNDDKRDVQTLLIPSLDSSYYTMFLRSEIHRDSCYSCKYANRNRPGDITIGDYWGIEEQHPEYLKINGGNLDKKLGISCILVNTEKGEKQVDKCKDVLYLYPSTFEKVAKGNQQLKNPSQRGKQRDKILKLYKERGYIAVEKRFNRHRILRAYMNKIIPRKIKPKIKKLLKS</sequence>
<dbReference type="RefSeq" id="WP_038352371.1">
    <property type="nucleotide sequence ID" value="NZ_CP019962.1"/>
</dbReference>
<dbReference type="SUPFAM" id="SSF54862">
    <property type="entry name" value="4Fe-4S ferredoxins"/>
    <property type="match status" value="1"/>
</dbReference>
<dbReference type="Proteomes" id="UP000192391">
    <property type="component" value="Chromosome"/>
</dbReference>
<keyword evidence="2" id="KW-0408">Iron</keyword>
<protein>
    <recommendedName>
        <fullName evidence="4">4Fe-4S ferredoxin-type domain-containing protein</fullName>
    </recommendedName>
</protein>
<feature type="domain" description="4Fe-4S ferredoxin-type" evidence="4">
    <location>
        <begin position="1"/>
        <end position="25"/>
    </location>
</feature>
<dbReference type="InterPro" id="IPR052977">
    <property type="entry name" value="Polyferredoxin-like_ET"/>
</dbReference>
<keyword evidence="1" id="KW-0479">Metal-binding</keyword>
<name>A0AAC9QWR2_EUBLI</name>
<feature type="domain" description="4Fe-4S ferredoxin-type" evidence="4">
    <location>
        <begin position="30"/>
        <end position="59"/>
    </location>
</feature>
<dbReference type="PANTHER" id="PTHR43193">
    <property type="match status" value="1"/>
</dbReference>
<gene>
    <name evidence="5" type="ORF">B2M23_16755</name>
</gene>
<dbReference type="InterPro" id="IPR017900">
    <property type="entry name" value="4Fe4S_Fe_S_CS"/>
</dbReference>
<dbReference type="InterPro" id="IPR017896">
    <property type="entry name" value="4Fe4S_Fe-S-bd"/>
</dbReference>
<reference evidence="6" key="1">
    <citation type="journal article" date="2017" name="Sci. Rep.">
        <title>Determination of the Genome and Primary Transcriptome of Syngas Fermenting Eubacterium limosum ATCC 8486.</title>
        <authorList>
            <person name="Song Y."/>
            <person name="Shin J."/>
            <person name="Jeong Y."/>
            <person name="Jin S."/>
            <person name="Lee J.K."/>
            <person name="Kim D.R."/>
            <person name="Kim S.C."/>
            <person name="Cho S."/>
            <person name="Cho B.K."/>
        </authorList>
    </citation>
    <scope>NUCLEOTIDE SEQUENCE [LARGE SCALE GENOMIC DNA]</scope>
    <source>
        <strain evidence="6">ATCC 8486</strain>
    </source>
</reference>
<evidence type="ECO:0000313" key="6">
    <source>
        <dbReference type="Proteomes" id="UP000192391"/>
    </source>
</evidence>
<dbReference type="GO" id="GO:0051536">
    <property type="term" value="F:iron-sulfur cluster binding"/>
    <property type="evidence" value="ECO:0007669"/>
    <property type="project" value="UniProtKB-KW"/>
</dbReference>
<accession>A0AAC9QWR2</accession>
<keyword evidence="3" id="KW-0411">Iron-sulfur</keyword>
<evidence type="ECO:0000256" key="2">
    <source>
        <dbReference type="ARBA" id="ARBA00023004"/>
    </source>
</evidence>
<evidence type="ECO:0000256" key="1">
    <source>
        <dbReference type="ARBA" id="ARBA00022723"/>
    </source>
</evidence>
<proteinExistence type="predicted"/>
<dbReference type="GO" id="GO:0046872">
    <property type="term" value="F:metal ion binding"/>
    <property type="evidence" value="ECO:0007669"/>
    <property type="project" value="UniProtKB-KW"/>
</dbReference>
<evidence type="ECO:0000313" key="5">
    <source>
        <dbReference type="EMBL" id="ARD67083.1"/>
    </source>
</evidence>